<comment type="caution">
    <text evidence="14">The sequence shown here is derived from an EMBL/GenBank/DDBJ whole genome shotgun (WGS) entry which is preliminary data.</text>
</comment>
<evidence type="ECO:0000256" key="6">
    <source>
        <dbReference type="ARBA" id="ARBA00022842"/>
    </source>
</evidence>
<dbReference type="PANTHER" id="PTHR34699">
    <property type="match status" value="1"/>
</dbReference>
<gene>
    <name evidence="14" type="ORF">A2771_04320</name>
</gene>
<keyword evidence="4" id="KW-0547">Nucleotide-binding</keyword>
<dbReference type="GO" id="GO:0000166">
    <property type="term" value="F:nucleotide binding"/>
    <property type="evidence" value="ECO:0007669"/>
    <property type="project" value="UniProtKB-KW"/>
</dbReference>
<keyword evidence="5 12" id="KW-0378">Hydrolase</keyword>
<evidence type="ECO:0000256" key="8">
    <source>
        <dbReference type="ARBA" id="ARBA00023211"/>
    </source>
</evidence>
<dbReference type="InterPro" id="IPR020084">
    <property type="entry name" value="NUDIX_hydrolase_CS"/>
</dbReference>
<dbReference type="InterPro" id="IPR050299">
    <property type="entry name" value="YjjX_NTPase"/>
</dbReference>
<comment type="cofactor">
    <cofactor evidence="1">
        <name>Mn(2+)</name>
        <dbReference type="ChEBI" id="CHEBI:29035"/>
    </cofactor>
</comment>
<evidence type="ECO:0000256" key="3">
    <source>
        <dbReference type="ARBA" id="ARBA00022723"/>
    </source>
</evidence>
<comment type="catalytic activity">
    <reaction evidence="10">
        <text>ITP + H2O = IDP + phosphate + H(+)</text>
        <dbReference type="Rhea" id="RHEA:28330"/>
        <dbReference type="ChEBI" id="CHEBI:15377"/>
        <dbReference type="ChEBI" id="CHEBI:15378"/>
        <dbReference type="ChEBI" id="CHEBI:43474"/>
        <dbReference type="ChEBI" id="CHEBI:58280"/>
        <dbReference type="ChEBI" id="CHEBI:61402"/>
        <dbReference type="EC" id="3.6.1.73"/>
    </reaction>
</comment>
<dbReference type="InterPro" id="IPR000086">
    <property type="entry name" value="NUDIX_hydrolase_dom"/>
</dbReference>
<evidence type="ECO:0000313" key="15">
    <source>
        <dbReference type="Proteomes" id="UP000176741"/>
    </source>
</evidence>
<evidence type="ECO:0000256" key="11">
    <source>
        <dbReference type="ARBA" id="ARBA00048781"/>
    </source>
</evidence>
<evidence type="ECO:0000256" key="12">
    <source>
        <dbReference type="RuleBase" id="RU003476"/>
    </source>
</evidence>
<dbReference type="Gene3D" id="3.90.79.10">
    <property type="entry name" value="Nucleoside Triphosphate Pyrophosphohydrolase"/>
    <property type="match status" value="1"/>
</dbReference>
<feature type="domain" description="Nudix hydrolase" evidence="13">
    <location>
        <begin position="165"/>
        <end position="309"/>
    </location>
</feature>
<keyword evidence="3" id="KW-0479">Metal-binding</keyword>
<keyword evidence="6" id="KW-0460">Magnesium</keyword>
<evidence type="ECO:0000313" key="14">
    <source>
        <dbReference type="EMBL" id="OGM20947.1"/>
    </source>
</evidence>
<dbReference type="Pfam" id="PF00293">
    <property type="entry name" value="NUDIX"/>
    <property type="match status" value="1"/>
</dbReference>
<dbReference type="SUPFAM" id="SSF52972">
    <property type="entry name" value="ITPase-like"/>
    <property type="match status" value="1"/>
</dbReference>
<dbReference type="Proteomes" id="UP000176741">
    <property type="component" value="Unassembled WGS sequence"/>
</dbReference>
<dbReference type="InterPro" id="IPR015797">
    <property type="entry name" value="NUDIX_hydrolase-like_dom_sf"/>
</dbReference>
<keyword evidence="8" id="KW-0464">Manganese</keyword>
<organism evidence="14 15">
    <name type="scientific">Candidatus Woesebacteria bacterium RIFCSPHIGHO2_01_FULL_38_26b</name>
    <dbReference type="NCBI Taxonomy" id="1802491"/>
    <lineage>
        <taxon>Bacteria</taxon>
        <taxon>Candidatus Woeseibacteriota</taxon>
    </lineage>
</organism>
<evidence type="ECO:0000256" key="9">
    <source>
        <dbReference type="ARBA" id="ARBA00038901"/>
    </source>
</evidence>
<dbReference type="EC" id="3.6.1.73" evidence="9"/>
<evidence type="ECO:0000256" key="4">
    <source>
        <dbReference type="ARBA" id="ARBA00022741"/>
    </source>
</evidence>
<dbReference type="PRINTS" id="PR00502">
    <property type="entry name" value="NUDIXFAMILY"/>
</dbReference>
<reference evidence="14 15" key="1">
    <citation type="journal article" date="2016" name="Nat. Commun.">
        <title>Thousands of microbial genomes shed light on interconnected biogeochemical processes in an aquifer system.</title>
        <authorList>
            <person name="Anantharaman K."/>
            <person name="Brown C.T."/>
            <person name="Hug L.A."/>
            <person name="Sharon I."/>
            <person name="Castelle C.J."/>
            <person name="Probst A.J."/>
            <person name="Thomas B.C."/>
            <person name="Singh A."/>
            <person name="Wilkins M.J."/>
            <person name="Karaoz U."/>
            <person name="Brodie E.L."/>
            <person name="Williams K.H."/>
            <person name="Hubbard S.S."/>
            <person name="Banfield J.F."/>
        </authorList>
    </citation>
    <scope>NUCLEOTIDE SEQUENCE [LARGE SCALE GENOMIC DNA]</scope>
</reference>
<dbReference type="InterPro" id="IPR020476">
    <property type="entry name" value="Nudix_hydrolase"/>
</dbReference>
<comment type="cofactor">
    <cofactor evidence="2">
        <name>Mg(2+)</name>
        <dbReference type="ChEBI" id="CHEBI:18420"/>
    </cofactor>
</comment>
<proteinExistence type="inferred from homology"/>
<evidence type="ECO:0000256" key="1">
    <source>
        <dbReference type="ARBA" id="ARBA00001936"/>
    </source>
</evidence>
<dbReference type="InterPro" id="IPR029001">
    <property type="entry name" value="ITPase-like_fam"/>
</dbReference>
<dbReference type="Pfam" id="PF01931">
    <property type="entry name" value="NTPase_I-T"/>
    <property type="match status" value="1"/>
</dbReference>
<dbReference type="EMBL" id="MGGD01000023">
    <property type="protein sequence ID" value="OGM20947.1"/>
    <property type="molecule type" value="Genomic_DNA"/>
</dbReference>
<evidence type="ECO:0000256" key="10">
    <source>
        <dbReference type="ARBA" id="ARBA00048174"/>
    </source>
</evidence>
<accession>A0A1F7Y0U8</accession>
<dbReference type="PANTHER" id="PTHR34699:SF2">
    <property type="entry name" value="NON-CANONICAL PURINE NTP PHOSPHATASE_PRRC1 DOMAIN-CONTAINING PROTEIN"/>
    <property type="match status" value="1"/>
</dbReference>
<dbReference type="PROSITE" id="PS00893">
    <property type="entry name" value="NUDIX_BOX"/>
    <property type="match status" value="1"/>
</dbReference>
<dbReference type="PROSITE" id="PS51462">
    <property type="entry name" value="NUDIX"/>
    <property type="match status" value="1"/>
</dbReference>
<evidence type="ECO:0000256" key="5">
    <source>
        <dbReference type="ARBA" id="ARBA00022801"/>
    </source>
</evidence>
<evidence type="ECO:0000259" key="13">
    <source>
        <dbReference type="PROSITE" id="PS51462"/>
    </source>
</evidence>
<dbReference type="GO" id="GO:0103023">
    <property type="term" value="F:ITPase activity"/>
    <property type="evidence" value="ECO:0007669"/>
    <property type="project" value="UniProtKB-EC"/>
</dbReference>
<evidence type="ECO:0000256" key="7">
    <source>
        <dbReference type="ARBA" id="ARBA00023080"/>
    </source>
</evidence>
<dbReference type="AlphaFoldDB" id="A0A1F7Y0U8"/>
<dbReference type="InterPro" id="IPR026533">
    <property type="entry name" value="NTPase/PRRC1"/>
</dbReference>
<dbReference type="Gene3D" id="3.90.950.10">
    <property type="match status" value="1"/>
</dbReference>
<comment type="catalytic activity">
    <reaction evidence="11">
        <text>XTP + H2O = XDP + phosphate + H(+)</text>
        <dbReference type="Rhea" id="RHEA:28406"/>
        <dbReference type="ChEBI" id="CHEBI:15377"/>
        <dbReference type="ChEBI" id="CHEBI:15378"/>
        <dbReference type="ChEBI" id="CHEBI:43474"/>
        <dbReference type="ChEBI" id="CHEBI:59884"/>
        <dbReference type="ChEBI" id="CHEBI:61314"/>
        <dbReference type="EC" id="3.6.1.73"/>
    </reaction>
</comment>
<name>A0A1F7Y0U8_9BACT</name>
<dbReference type="SUPFAM" id="SSF55811">
    <property type="entry name" value="Nudix"/>
    <property type="match status" value="1"/>
</dbReference>
<dbReference type="GO" id="GO:0046872">
    <property type="term" value="F:metal ion binding"/>
    <property type="evidence" value="ECO:0007669"/>
    <property type="project" value="UniProtKB-KW"/>
</dbReference>
<dbReference type="GO" id="GO:0009117">
    <property type="term" value="P:nucleotide metabolic process"/>
    <property type="evidence" value="ECO:0007669"/>
    <property type="project" value="UniProtKB-KW"/>
</dbReference>
<protein>
    <recommendedName>
        <fullName evidence="9">inosine/xanthosine triphosphatase</fullName>
        <ecNumber evidence="9">3.6.1.73</ecNumber>
    </recommendedName>
</protein>
<comment type="similarity">
    <text evidence="12">Belongs to the Nudix hydrolase family.</text>
</comment>
<evidence type="ECO:0000256" key="2">
    <source>
        <dbReference type="ARBA" id="ARBA00001946"/>
    </source>
</evidence>
<keyword evidence="7" id="KW-0546">Nucleotide metabolism</keyword>
<sequence>MKVILGSANPDKIRIALDAFKEIHLEANVIGIKTKSQIIDQPLDKKTTKKGSINRASYAKREMPNADFLLGLEGGLHNYEGEYHLVTFACLVNRSGEKFIGEGEEIHLPREVSERVKNGEWFGKVIREYAKEHEIEENLITRLSSFTQAIQNAYAEYLKKYGNLGYRDKVSGVITNNNGKLLIVQLTTYGENQWNFPGGGIEDNEIEEQTIMRELKEELGTEKFYIIGKSAHIEQYEWPPFVIIKRLKAEKRTWRGQRVKYFLIEFIGKYNDIKPDPGEIRKIKWVEKEELGDYFLFPKQVELAKKTIKEFQKKFNTRY</sequence>